<evidence type="ECO:0000313" key="3">
    <source>
        <dbReference type="Proteomes" id="UP000242763"/>
    </source>
</evidence>
<keyword evidence="2" id="KW-0418">Kinase</keyword>
<dbReference type="InterPro" id="IPR011104">
    <property type="entry name" value="Hpr_kin/Pase_C"/>
</dbReference>
<keyword evidence="2" id="KW-0808">Transferase</keyword>
<gene>
    <name evidence="2" type="ORF">SAMN03080618_02116</name>
</gene>
<dbReference type="EMBL" id="FORF01000011">
    <property type="protein sequence ID" value="SFJ11647.1"/>
    <property type="molecule type" value="Genomic_DNA"/>
</dbReference>
<dbReference type="Proteomes" id="UP000242763">
    <property type="component" value="Unassembled WGS sequence"/>
</dbReference>
<dbReference type="GO" id="GO:0006109">
    <property type="term" value="P:regulation of carbohydrate metabolic process"/>
    <property type="evidence" value="ECO:0007669"/>
    <property type="project" value="InterPro"/>
</dbReference>
<sequence length="148" mass="15520">MIRRNAHASCVVLGSKGVMIRGRSGAGKTTLALALIEACRGRGQFARLVADDQIWLEARNGRVVAVAPDAIAGLVEIVGVGPSPVAFEAGSVVDLIVDLVEPAEAARYQDEAACSLEGVQIRYLNVPERQVVCAVGAVLSRLDIFPLG</sequence>
<dbReference type="Gene3D" id="3.40.50.300">
    <property type="entry name" value="P-loop containing nucleotide triphosphate hydrolases"/>
    <property type="match status" value="1"/>
</dbReference>
<protein>
    <submittedName>
        <fullName evidence="2">HPr Serine kinase C-terminal domain-containing protein</fullName>
    </submittedName>
</protein>
<dbReference type="InterPro" id="IPR027417">
    <property type="entry name" value="P-loop_NTPase"/>
</dbReference>
<organism evidence="2 3">
    <name type="scientific">Aquamicrobium aerolatum DSM 21857</name>
    <dbReference type="NCBI Taxonomy" id="1121003"/>
    <lineage>
        <taxon>Bacteria</taxon>
        <taxon>Pseudomonadati</taxon>
        <taxon>Pseudomonadota</taxon>
        <taxon>Alphaproteobacteria</taxon>
        <taxon>Hyphomicrobiales</taxon>
        <taxon>Phyllobacteriaceae</taxon>
        <taxon>Aerobium</taxon>
    </lineage>
</organism>
<dbReference type="GO" id="GO:0005524">
    <property type="term" value="F:ATP binding"/>
    <property type="evidence" value="ECO:0007669"/>
    <property type="project" value="InterPro"/>
</dbReference>
<dbReference type="OrthoDB" id="8326226at2"/>
<proteinExistence type="predicted"/>
<reference evidence="3" key="1">
    <citation type="submission" date="2016-10" db="EMBL/GenBank/DDBJ databases">
        <authorList>
            <person name="Varghese N."/>
            <person name="Submissions S."/>
        </authorList>
    </citation>
    <scope>NUCLEOTIDE SEQUENCE [LARGE SCALE GENOMIC DNA]</scope>
    <source>
        <strain evidence="3">DSM 21857</strain>
    </source>
</reference>
<keyword evidence="3" id="KW-1185">Reference proteome</keyword>
<dbReference type="STRING" id="1121003.SAMN03080618_02116"/>
<dbReference type="CDD" id="cd01918">
    <property type="entry name" value="HprK_C"/>
    <property type="match status" value="1"/>
</dbReference>
<dbReference type="RefSeq" id="WP_091521965.1">
    <property type="nucleotide sequence ID" value="NZ_FORF01000011.1"/>
</dbReference>
<accession>A0A1I3NR76</accession>
<name>A0A1I3NR76_9HYPH</name>
<dbReference type="AlphaFoldDB" id="A0A1I3NR76"/>
<evidence type="ECO:0000259" key="1">
    <source>
        <dbReference type="Pfam" id="PF07475"/>
    </source>
</evidence>
<dbReference type="GO" id="GO:0000155">
    <property type="term" value="F:phosphorelay sensor kinase activity"/>
    <property type="evidence" value="ECO:0007669"/>
    <property type="project" value="InterPro"/>
</dbReference>
<evidence type="ECO:0000313" key="2">
    <source>
        <dbReference type="EMBL" id="SFJ11647.1"/>
    </source>
</evidence>
<feature type="domain" description="HPr kinase/phosphorylase C-terminal" evidence="1">
    <location>
        <begin position="4"/>
        <end position="127"/>
    </location>
</feature>
<dbReference type="SUPFAM" id="SSF53795">
    <property type="entry name" value="PEP carboxykinase-like"/>
    <property type="match status" value="1"/>
</dbReference>
<dbReference type="Pfam" id="PF07475">
    <property type="entry name" value="Hpr_kinase_C"/>
    <property type="match status" value="1"/>
</dbReference>